<feature type="compositionally biased region" description="Polar residues" evidence="1">
    <location>
        <begin position="47"/>
        <end position="60"/>
    </location>
</feature>
<evidence type="ECO:0000313" key="2">
    <source>
        <dbReference type="EMBL" id="CAA3008223.1"/>
    </source>
</evidence>
<evidence type="ECO:0000313" key="3">
    <source>
        <dbReference type="Proteomes" id="UP000594638"/>
    </source>
</evidence>
<sequence length="60" mass="6663">MTTVGEDDDRGGQNRQRCCTLDTDNMTMIKMSFEGLTVAGFWDDNAGKNNSKSSKGNRQE</sequence>
<accession>A0A8S0TTB8</accession>
<gene>
    <name evidence="2" type="ORF">OLEA9_A041694</name>
</gene>
<proteinExistence type="predicted"/>
<dbReference type="Proteomes" id="UP000594638">
    <property type="component" value="Unassembled WGS sequence"/>
</dbReference>
<dbReference type="EMBL" id="CACTIH010007292">
    <property type="protein sequence ID" value="CAA3008223.1"/>
    <property type="molecule type" value="Genomic_DNA"/>
</dbReference>
<keyword evidence="3" id="KW-1185">Reference proteome</keyword>
<evidence type="ECO:0000256" key="1">
    <source>
        <dbReference type="SAM" id="MobiDB-lite"/>
    </source>
</evidence>
<dbReference type="Gramene" id="OE9A041694T1">
    <property type="protein sequence ID" value="OE9A041694C1"/>
    <property type="gene ID" value="OE9A041694"/>
</dbReference>
<reference evidence="2 3" key="1">
    <citation type="submission" date="2019-12" db="EMBL/GenBank/DDBJ databases">
        <authorList>
            <person name="Alioto T."/>
            <person name="Alioto T."/>
            <person name="Gomez Garrido J."/>
        </authorList>
    </citation>
    <scope>NUCLEOTIDE SEQUENCE [LARGE SCALE GENOMIC DNA]</scope>
</reference>
<name>A0A8S0TTB8_OLEEU</name>
<protein>
    <submittedName>
        <fullName evidence="2">Uncharacterized protein</fullName>
    </submittedName>
</protein>
<comment type="caution">
    <text evidence="2">The sequence shown here is derived from an EMBL/GenBank/DDBJ whole genome shotgun (WGS) entry which is preliminary data.</text>
</comment>
<dbReference type="AlphaFoldDB" id="A0A8S0TTB8"/>
<feature type="region of interest" description="Disordered" evidence="1">
    <location>
        <begin position="41"/>
        <end position="60"/>
    </location>
</feature>
<organism evidence="2 3">
    <name type="scientific">Olea europaea subsp. europaea</name>
    <dbReference type="NCBI Taxonomy" id="158383"/>
    <lineage>
        <taxon>Eukaryota</taxon>
        <taxon>Viridiplantae</taxon>
        <taxon>Streptophyta</taxon>
        <taxon>Embryophyta</taxon>
        <taxon>Tracheophyta</taxon>
        <taxon>Spermatophyta</taxon>
        <taxon>Magnoliopsida</taxon>
        <taxon>eudicotyledons</taxon>
        <taxon>Gunneridae</taxon>
        <taxon>Pentapetalae</taxon>
        <taxon>asterids</taxon>
        <taxon>lamiids</taxon>
        <taxon>Lamiales</taxon>
        <taxon>Oleaceae</taxon>
        <taxon>Oleeae</taxon>
        <taxon>Olea</taxon>
    </lineage>
</organism>